<dbReference type="InterPro" id="IPR020338">
    <property type="entry name" value="SMN_gemin7"/>
</dbReference>
<keyword evidence="2" id="KW-1185">Reference proteome</keyword>
<dbReference type="EMBL" id="KK122573">
    <property type="protein sequence ID" value="KFM83021.1"/>
    <property type="molecule type" value="Genomic_DNA"/>
</dbReference>
<dbReference type="PANTHER" id="PTHR14679">
    <property type="entry name" value="GEM-ASSOCIATED PROTEIN 7"/>
    <property type="match status" value="1"/>
</dbReference>
<accession>A0A087V082</accession>
<reference evidence="1 2" key="1">
    <citation type="submission" date="2013-11" db="EMBL/GenBank/DDBJ databases">
        <title>Genome sequencing of Stegodyphus mimosarum.</title>
        <authorList>
            <person name="Bechsgaard J."/>
        </authorList>
    </citation>
    <scope>NUCLEOTIDE SEQUENCE [LARGE SCALE GENOMIC DNA]</scope>
</reference>
<gene>
    <name evidence="1" type="ORF">X975_26524</name>
</gene>
<evidence type="ECO:0000313" key="1">
    <source>
        <dbReference type="EMBL" id="KFM83021.1"/>
    </source>
</evidence>
<sequence>MSHLLDPKFIAGQEERARLREDYLRSIAALANSEVTVKMHENIEVKGIFKATDAEGKIYVIENLRTPVQGTLPMA</sequence>
<dbReference type="PANTHER" id="PTHR14679:SF1">
    <property type="entry name" value="GEM-ASSOCIATED PROTEIN 7"/>
    <property type="match status" value="1"/>
</dbReference>
<proteinExistence type="predicted"/>
<dbReference type="OrthoDB" id="70763at2759"/>
<evidence type="ECO:0000313" key="2">
    <source>
        <dbReference type="Proteomes" id="UP000054359"/>
    </source>
</evidence>
<protein>
    <submittedName>
        <fullName evidence="1">Gem-associated protein 7</fullName>
    </submittedName>
</protein>
<dbReference type="Gene3D" id="2.30.30.100">
    <property type="match status" value="1"/>
</dbReference>
<dbReference type="Pfam" id="PF11095">
    <property type="entry name" value="Gemin7"/>
    <property type="match status" value="1"/>
</dbReference>
<dbReference type="GO" id="GO:0034719">
    <property type="term" value="C:SMN-Sm protein complex"/>
    <property type="evidence" value="ECO:0007669"/>
    <property type="project" value="InterPro"/>
</dbReference>
<feature type="non-terminal residue" evidence="1">
    <location>
        <position position="75"/>
    </location>
</feature>
<dbReference type="GO" id="GO:0000387">
    <property type="term" value="P:spliceosomal snRNP assembly"/>
    <property type="evidence" value="ECO:0007669"/>
    <property type="project" value="TreeGrafter"/>
</dbReference>
<dbReference type="AlphaFoldDB" id="A0A087V082"/>
<dbReference type="Proteomes" id="UP000054359">
    <property type="component" value="Unassembled WGS sequence"/>
</dbReference>
<organism evidence="1 2">
    <name type="scientific">Stegodyphus mimosarum</name>
    <name type="common">African social velvet spider</name>
    <dbReference type="NCBI Taxonomy" id="407821"/>
    <lineage>
        <taxon>Eukaryota</taxon>
        <taxon>Metazoa</taxon>
        <taxon>Ecdysozoa</taxon>
        <taxon>Arthropoda</taxon>
        <taxon>Chelicerata</taxon>
        <taxon>Arachnida</taxon>
        <taxon>Araneae</taxon>
        <taxon>Araneomorphae</taxon>
        <taxon>Entelegynae</taxon>
        <taxon>Eresoidea</taxon>
        <taxon>Eresidae</taxon>
        <taxon>Stegodyphus</taxon>
    </lineage>
</organism>
<name>A0A087V082_STEMI</name>